<feature type="chain" id="PRO_5019762259" description="Pectinesterase inhibitor domain-containing protein" evidence="3">
    <location>
        <begin position="23"/>
        <end position="200"/>
    </location>
</feature>
<evidence type="ECO:0000259" key="4">
    <source>
        <dbReference type="SMART" id="SM00856"/>
    </source>
</evidence>
<dbReference type="InterPro" id="IPR006501">
    <property type="entry name" value="Pectinesterase_inhib_dom"/>
</dbReference>
<dbReference type="Proteomes" id="UP000290289">
    <property type="component" value="Chromosome 6"/>
</dbReference>
<protein>
    <recommendedName>
        <fullName evidence="4">Pectinesterase inhibitor domain-containing protein</fullName>
    </recommendedName>
</protein>
<keyword evidence="6" id="KW-1185">Reference proteome</keyword>
<dbReference type="GO" id="GO:0046910">
    <property type="term" value="F:pectinesterase inhibitor activity"/>
    <property type="evidence" value="ECO:0007669"/>
    <property type="project" value="UniProtKB-ARBA"/>
</dbReference>
<dbReference type="Pfam" id="PF04043">
    <property type="entry name" value="PMEI"/>
    <property type="match status" value="1"/>
</dbReference>
<keyword evidence="1 3" id="KW-0732">Signal</keyword>
<dbReference type="PANTHER" id="PTHR31080">
    <property type="entry name" value="PECTINESTERASE INHIBITOR-LIKE"/>
    <property type="match status" value="1"/>
</dbReference>
<dbReference type="CDD" id="cd15798">
    <property type="entry name" value="PMEI-like_3"/>
    <property type="match status" value="1"/>
</dbReference>
<accession>A0A498JN02</accession>
<dbReference type="InterPro" id="IPR051955">
    <property type="entry name" value="PME_Inhibitor"/>
</dbReference>
<evidence type="ECO:0000256" key="2">
    <source>
        <dbReference type="ARBA" id="ARBA00038471"/>
    </source>
</evidence>
<proteinExistence type="inferred from homology"/>
<evidence type="ECO:0000313" key="6">
    <source>
        <dbReference type="Proteomes" id="UP000290289"/>
    </source>
</evidence>
<comment type="similarity">
    <text evidence="2">Belongs to the PMEI family.</text>
</comment>
<dbReference type="FunFam" id="1.20.140.40:FF:000005">
    <property type="entry name" value="Pectin methylesterase inhibitor 1"/>
    <property type="match status" value="1"/>
</dbReference>
<feature type="signal peptide" evidence="3">
    <location>
        <begin position="1"/>
        <end position="22"/>
    </location>
</feature>
<gene>
    <name evidence="5" type="ORF">DVH24_036007</name>
</gene>
<sequence length="200" mass="21870">MEGNLTPFVLLLALLTLQLCSADASPSRSNTQYIRTSCSVTNYPRLCYNSLSIYAGKIKTNPKALAHTALNVTIAATQETSVIMRRLSKIHGLKPIEAAAALDCMEEIGDAVDELQNSIDELSHVVRGSNFWLQMSDIQTWVSAALTDEDTCMDGFDEHNTSGRVENLVRRYIVNVAHLTCNALALINSYASASTEAFLP</sequence>
<dbReference type="SMART" id="SM00856">
    <property type="entry name" value="PMEI"/>
    <property type="match status" value="1"/>
</dbReference>
<dbReference type="AlphaFoldDB" id="A0A498JN02"/>
<organism evidence="5 6">
    <name type="scientific">Malus domestica</name>
    <name type="common">Apple</name>
    <name type="synonym">Pyrus malus</name>
    <dbReference type="NCBI Taxonomy" id="3750"/>
    <lineage>
        <taxon>Eukaryota</taxon>
        <taxon>Viridiplantae</taxon>
        <taxon>Streptophyta</taxon>
        <taxon>Embryophyta</taxon>
        <taxon>Tracheophyta</taxon>
        <taxon>Spermatophyta</taxon>
        <taxon>Magnoliopsida</taxon>
        <taxon>eudicotyledons</taxon>
        <taxon>Gunneridae</taxon>
        <taxon>Pentapetalae</taxon>
        <taxon>rosids</taxon>
        <taxon>fabids</taxon>
        <taxon>Rosales</taxon>
        <taxon>Rosaceae</taxon>
        <taxon>Amygdaloideae</taxon>
        <taxon>Maleae</taxon>
        <taxon>Malus</taxon>
    </lineage>
</organism>
<evidence type="ECO:0000313" key="5">
    <source>
        <dbReference type="EMBL" id="RXH97339.1"/>
    </source>
</evidence>
<dbReference type="Gene3D" id="1.20.140.40">
    <property type="entry name" value="Invertase/pectin methylesterase inhibitor family protein"/>
    <property type="match status" value="1"/>
</dbReference>
<evidence type="ECO:0000256" key="3">
    <source>
        <dbReference type="SAM" id="SignalP"/>
    </source>
</evidence>
<dbReference type="NCBIfam" id="TIGR01614">
    <property type="entry name" value="PME_inhib"/>
    <property type="match status" value="1"/>
</dbReference>
<name>A0A498JN02_MALDO</name>
<feature type="domain" description="Pectinesterase inhibitor" evidence="4">
    <location>
        <begin position="29"/>
        <end position="186"/>
    </location>
</feature>
<reference evidence="5 6" key="1">
    <citation type="submission" date="2018-10" db="EMBL/GenBank/DDBJ databases">
        <title>A high-quality apple genome assembly.</title>
        <authorList>
            <person name="Hu J."/>
        </authorList>
    </citation>
    <scope>NUCLEOTIDE SEQUENCE [LARGE SCALE GENOMIC DNA]</scope>
    <source>
        <strain evidence="6">cv. HFTH1</strain>
        <tissue evidence="5">Young leaf</tissue>
    </source>
</reference>
<dbReference type="PANTHER" id="PTHR31080:SF118">
    <property type="entry name" value="PECTINESTERASE INHIBITOR 10"/>
    <property type="match status" value="1"/>
</dbReference>
<evidence type="ECO:0000256" key="1">
    <source>
        <dbReference type="ARBA" id="ARBA00022729"/>
    </source>
</evidence>
<dbReference type="SUPFAM" id="SSF101148">
    <property type="entry name" value="Plant invertase/pectin methylesterase inhibitor"/>
    <property type="match status" value="1"/>
</dbReference>
<comment type="caution">
    <text evidence="5">The sequence shown here is derived from an EMBL/GenBank/DDBJ whole genome shotgun (WGS) entry which is preliminary data.</text>
</comment>
<dbReference type="InterPro" id="IPR035513">
    <property type="entry name" value="Invertase/methylesterase_inhib"/>
</dbReference>
<dbReference type="EMBL" id="RDQH01000332">
    <property type="protein sequence ID" value="RXH97339.1"/>
    <property type="molecule type" value="Genomic_DNA"/>
</dbReference>